<keyword evidence="7" id="KW-0998">Cell outer membrane</keyword>
<evidence type="ECO:0000313" key="8">
    <source>
        <dbReference type="EMBL" id="BCX48867.1"/>
    </source>
</evidence>
<dbReference type="Proteomes" id="UP001374893">
    <property type="component" value="Chromosome"/>
</dbReference>
<keyword evidence="4" id="KW-0812">Transmembrane</keyword>
<evidence type="ECO:0000256" key="2">
    <source>
        <dbReference type="ARBA" id="ARBA00008163"/>
    </source>
</evidence>
<protein>
    <submittedName>
        <fullName evidence="8">Long-chain fatty acid transporter</fullName>
    </submittedName>
</protein>
<proteinExistence type="inferred from homology"/>
<keyword evidence="6" id="KW-0472">Membrane</keyword>
<sequence length="401" mass="43317">MRILLTASLLLPSTILGAGFQLQERSARGLGRAFSGEAAIADDASVLASNPAAILLVPGDTAISVGVSLVSAKIDVSGTYTPPASPAVPAIGRDVGNDSAVPYLYLTRRLNENLSVGFGSFTTFGLITNYPTGFSARTLADHSELKTVNLNPSIAWRFHPQWSVGAGFNALHAEGKLTATLPSTLPTLDLAGDDWGYGFNVGLLFELNDTTRFGLHYRSEVDLTLSGRAVSVVPFFNGPGTVDLTLPDSFELSAYHEFNDRWAIHGDVVWTGWSDFDQLRPVVTGSPVQPPVTQENWTDAWRLSLGTTWKATERLTIRGGIAYDESPVEDHYRTLRIPDSDRIWLSLGISYRFHPCWTLDVAYTHLFIDSIRINETTASGTFSGVAGGDADLFALGLSGSF</sequence>
<accession>A0ABM7RM34</accession>
<dbReference type="PANTHER" id="PTHR35093">
    <property type="entry name" value="OUTER MEMBRANE PROTEIN NMB0088-RELATED"/>
    <property type="match status" value="1"/>
</dbReference>
<evidence type="ECO:0000256" key="6">
    <source>
        <dbReference type="ARBA" id="ARBA00023136"/>
    </source>
</evidence>
<dbReference type="Pfam" id="PF03349">
    <property type="entry name" value="Toluene_X"/>
    <property type="match status" value="1"/>
</dbReference>
<comment type="subcellular location">
    <subcellularLocation>
        <location evidence="1">Cell outer membrane</location>
        <topology evidence="1">Multi-pass membrane protein</topology>
    </subcellularLocation>
</comment>
<dbReference type="RefSeq" id="WP_338685249.1">
    <property type="nucleotide sequence ID" value="NZ_AP024702.1"/>
</dbReference>
<comment type="similarity">
    <text evidence="2">Belongs to the OmpP1/FadL family.</text>
</comment>
<dbReference type="Gene3D" id="2.40.160.60">
    <property type="entry name" value="Outer membrane protein transport protein (OMPP1/FadL/TodX)"/>
    <property type="match status" value="1"/>
</dbReference>
<evidence type="ECO:0000256" key="4">
    <source>
        <dbReference type="ARBA" id="ARBA00022692"/>
    </source>
</evidence>
<evidence type="ECO:0000313" key="9">
    <source>
        <dbReference type="Proteomes" id="UP001374893"/>
    </source>
</evidence>
<name>A0ABM7RM34_9BACT</name>
<reference evidence="8 9" key="1">
    <citation type="submission" date="2021-06" db="EMBL/GenBank/DDBJ databases">
        <title>Complete genome of Haloferula helveola possessing various polysaccharide degrading enzymes.</title>
        <authorList>
            <person name="Takami H."/>
            <person name="Huang C."/>
            <person name="Hamasaki K."/>
        </authorList>
    </citation>
    <scope>NUCLEOTIDE SEQUENCE [LARGE SCALE GENOMIC DNA]</scope>
    <source>
        <strain evidence="8 9">CN-1</strain>
    </source>
</reference>
<keyword evidence="9" id="KW-1185">Reference proteome</keyword>
<dbReference type="PANTHER" id="PTHR35093:SF8">
    <property type="entry name" value="OUTER MEMBRANE PROTEIN NMB0088-RELATED"/>
    <property type="match status" value="1"/>
</dbReference>
<keyword evidence="5" id="KW-0732">Signal</keyword>
<gene>
    <name evidence="8" type="ORF">HAHE_27750</name>
</gene>
<dbReference type="EMBL" id="AP024702">
    <property type="protein sequence ID" value="BCX48867.1"/>
    <property type="molecule type" value="Genomic_DNA"/>
</dbReference>
<evidence type="ECO:0000256" key="1">
    <source>
        <dbReference type="ARBA" id="ARBA00004571"/>
    </source>
</evidence>
<dbReference type="SUPFAM" id="SSF56935">
    <property type="entry name" value="Porins"/>
    <property type="match status" value="1"/>
</dbReference>
<evidence type="ECO:0000256" key="3">
    <source>
        <dbReference type="ARBA" id="ARBA00022452"/>
    </source>
</evidence>
<dbReference type="InterPro" id="IPR005017">
    <property type="entry name" value="OMPP1/FadL/TodX"/>
</dbReference>
<keyword evidence="3" id="KW-1134">Transmembrane beta strand</keyword>
<organism evidence="8 9">
    <name type="scientific">Haloferula helveola</name>
    <dbReference type="NCBI Taxonomy" id="490095"/>
    <lineage>
        <taxon>Bacteria</taxon>
        <taxon>Pseudomonadati</taxon>
        <taxon>Verrucomicrobiota</taxon>
        <taxon>Verrucomicrobiia</taxon>
        <taxon>Verrucomicrobiales</taxon>
        <taxon>Verrucomicrobiaceae</taxon>
        <taxon>Haloferula</taxon>
    </lineage>
</organism>
<evidence type="ECO:0000256" key="5">
    <source>
        <dbReference type="ARBA" id="ARBA00022729"/>
    </source>
</evidence>
<evidence type="ECO:0000256" key="7">
    <source>
        <dbReference type="ARBA" id="ARBA00023237"/>
    </source>
</evidence>